<dbReference type="PANTHER" id="PTHR22930:SF259">
    <property type="entry name" value="OS08G0106900 PROTEIN"/>
    <property type="match status" value="1"/>
</dbReference>
<feature type="domain" description="DUF8040" evidence="9">
    <location>
        <begin position="3"/>
        <end position="64"/>
    </location>
</feature>
<dbReference type="VEuPathDB" id="FungiDB:PSTT_14137"/>
<protein>
    <submittedName>
        <fullName evidence="10">Uncharacterized protein</fullName>
    </submittedName>
</protein>
<dbReference type="OrthoDB" id="1681765at2759"/>
<comment type="cofactor">
    <cofactor evidence="1">
        <name>a divalent metal cation</name>
        <dbReference type="ChEBI" id="CHEBI:60240"/>
    </cofactor>
</comment>
<comment type="caution">
    <text evidence="10">The sequence shown here is derived from an EMBL/GenBank/DDBJ whole genome shotgun (WGS) entry which is preliminary data.</text>
</comment>
<sequence length="345" mass="39123">MVLKDLLEDHGALYNSKHVTSTNKLGILLHMLITGLSNRKLQQRFQQSASTILITINQLVKDITSNRALIRKFITLPAHDAKTPNKIKSNSKFSPYFDNCIGAVDGSHIPVHVNNQTPFVNRKGYPSQNTLAICNFNMEFMFVMPGWEGSAHDGRLWDEAWSSSLKIPDGKWLLGNAGYPLSESCLVSILSDQISLERPGCCWGEKTYQELFDLRHNSACNVIEQIFGVIKSRFEVINTGCYYNISIQLKVIIVMAFIHNFIQVTDPTDTLSSDEISTSLDDCQPATVEYIQLYHQGITRRESTKATKMRDEIAKRMWLDYQNLIRSCQRHSQPDTCHSCLILST</sequence>
<dbReference type="GO" id="GO:0005634">
    <property type="term" value="C:nucleus"/>
    <property type="evidence" value="ECO:0007669"/>
    <property type="project" value="UniProtKB-SubCell"/>
</dbReference>
<dbReference type="InterPro" id="IPR027806">
    <property type="entry name" value="HARBI1_dom"/>
</dbReference>
<dbReference type="EMBL" id="PKSM01000292">
    <property type="protein sequence ID" value="POV98688.1"/>
    <property type="molecule type" value="Genomic_DNA"/>
</dbReference>
<evidence type="ECO:0000256" key="1">
    <source>
        <dbReference type="ARBA" id="ARBA00001968"/>
    </source>
</evidence>
<comment type="subcellular location">
    <subcellularLocation>
        <location evidence="2">Nucleus</location>
    </subcellularLocation>
</comment>
<reference evidence="11" key="2">
    <citation type="journal article" date="2018" name="BMC Genomics">
        <title>Genomic insights into host adaptation between the wheat stripe rust pathogen (Puccinia striiformis f. sp. tritici) and the barley stripe rust pathogen (Puccinia striiformis f. sp. hordei).</title>
        <authorList>
            <person name="Xia C."/>
            <person name="Wang M."/>
            <person name="Yin C."/>
            <person name="Cornejo O.E."/>
            <person name="Hulbert S.H."/>
            <person name="Chen X."/>
        </authorList>
    </citation>
    <scope>NUCLEOTIDE SEQUENCE [LARGE SCALE GENOMIC DNA]</scope>
    <source>
        <strain evidence="11">93TX-2</strain>
    </source>
</reference>
<keyword evidence="4" id="KW-0540">Nuclease</keyword>
<keyword evidence="5" id="KW-0479">Metal-binding</keyword>
<dbReference type="Proteomes" id="UP000238274">
    <property type="component" value="Unassembled WGS sequence"/>
</dbReference>
<keyword evidence="6" id="KW-0378">Hydrolase</keyword>
<dbReference type="PANTHER" id="PTHR22930">
    <property type="match status" value="1"/>
</dbReference>
<evidence type="ECO:0000256" key="2">
    <source>
        <dbReference type="ARBA" id="ARBA00004123"/>
    </source>
</evidence>
<proteinExistence type="inferred from homology"/>
<evidence type="ECO:0000256" key="3">
    <source>
        <dbReference type="ARBA" id="ARBA00006958"/>
    </source>
</evidence>
<gene>
    <name evidence="10" type="ORF">PSHT_13916</name>
</gene>
<reference evidence="11" key="3">
    <citation type="journal article" date="2018" name="Mol. Plant Microbe Interact.">
        <title>Genome sequence resources for the wheat stripe rust pathogen (Puccinia striiformis f. sp. tritici) and the barley stripe rust pathogen (Puccinia striiformis f. sp. hordei).</title>
        <authorList>
            <person name="Xia C."/>
            <person name="Wang M."/>
            <person name="Yin C."/>
            <person name="Cornejo O.E."/>
            <person name="Hulbert S.H."/>
            <person name="Chen X."/>
        </authorList>
    </citation>
    <scope>NUCLEOTIDE SEQUENCE [LARGE SCALE GENOMIC DNA]</scope>
    <source>
        <strain evidence="11">93TX-2</strain>
    </source>
</reference>
<dbReference type="Pfam" id="PF26138">
    <property type="entry name" value="DUF8040"/>
    <property type="match status" value="1"/>
</dbReference>
<evidence type="ECO:0000313" key="10">
    <source>
        <dbReference type="EMBL" id="POV98688.1"/>
    </source>
</evidence>
<dbReference type="GO" id="GO:0046872">
    <property type="term" value="F:metal ion binding"/>
    <property type="evidence" value="ECO:0007669"/>
    <property type="project" value="UniProtKB-KW"/>
</dbReference>
<evidence type="ECO:0000256" key="7">
    <source>
        <dbReference type="ARBA" id="ARBA00023242"/>
    </source>
</evidence>
<dbReference type="VEuPathDB" id="FungiDB:PSHT_13916"/>
<dbReference type="InterPro" id="IPR045249">
    <property type="entry name" value="HARBI1-like"/>
</dbReference>
<dbReference type="GO" id="GO:0016787">
    <property type="term" value="F:hydrolase activity"/>
    <property type="evidence" value="ECO:0007669"/>
    <property type="project" value="UniProtKB-KW"/>
</dbReference>
<comment type="similarity">
    <text evidence="3">Belongs to the HARBI1 family.</text>
</comment>
<feature type="domain" description="DDE Tnp4" evidence="8">
    <location>
        <begin position="104"/>
        <end position="260"/>
    </location>
</feature>
<organism evidence="10 11">
    <name type="scientific">Puccinia striiformis</name>
    <dbReference type="NCBI Taxonomy" id="27350"/>
    <lineage>
        <taxon>Eukaryota</taxon>
        <taxon>Fungi</taxon>
        <taxon>Dikarya</taxon>
        <taxon>Basidiomycota</taxon>
        <taxon>Pucciniomycotina</taxon>
        <taxon>Pucciniomycetes</taxon>
        <taxon>Pucciniales</taxon>
        <taxon>Pucciniaceae</taxon>
        <taxon>Puccinia</taxon>
    </lineage>
</organism>
<name>A0A2S4UMZ7_9BASI</name>
<evidence type="ECO:0000313" key="11">
    <source>
        <dbReference type="Proteomes" id="UP000238274"/>
    </source>
</evidence>
<dbReference type="AlphaFoldDB" id="A0A2S4UMZ7"/>
<dbReference type="GO" id="GO:0004518">
    <property type="term" value="F:nuclease activity"/>
    <property type="evidence" value="ECO:0007669"/>
    <property type="project" value="UniProtKB-KW"/>
</dbReference>
<evidence type="ECO:0000256" key="5">
    <source>
        <dbReference type="ARBA" id="ARBA00022723"/>
    </source>
</evidence>
<reference evidence="10 11" key="1">
    <citation type="submission" date="2017-12" db="EMBL/GenBank/DDBJ databases">
        <title>Gene loss provides genomic basis for host adaptation in cereal stripe rust fungi.</title>
        <authorList>
            <person name="Xia C."/>
        </authorList>
    </citation>
    <scope>NUCLEOTIDE SEQUENCE [LARGE SCALE GENOMIC DNA]</scope>
    <source>
        <strain evidence="10 11">93TX-2</strain>
    </source>
</reference>
<keyword evidence="7" id="KW-0539">Nucleus</keyword>
<dbReference type="InterPro" id="IPR058353">
    <property type="entry name" value="DUF8040"/>
</dbReference>
<evidence type="ECO:0000259" key="9">
    <source>
        <dbReference type="Pfam" id="PF26138"/>
    </source>
</evidence>
<dbReference type="Pfam" id="PF13359">
    <property type="entry name" value="DDE_Tnp_4"/>
    <property type="match status" value="1"/>
</dbReference>
<evidence type="ECO:0000256" key="6">
    <source>
        <dbReference type="ARBA" id="ARBA00022801"/>
    </source>
</evidence>
<keyword evidence="11" id="KW-1185">Reference proteome</keyword>
<accession>A0A2S4UMZ7</accession>
<evidence type="ECO:0000259" key="8">
    <source>
        <dbReference type="Pfam" id="PF13359"/>
    </source>
</evidence>
<evidence type="ECO:0000256" key="4">
    <source>
        <dbReference type="ARBA" id="ARBA00022722"/>
    </source>
</evidence>